<evidence type="ECO:0000313" key="1">
    <source>
        <dbReference type="EMBL" id="OGG27214.1"/>
    </source>
</evidence>
<evidence type="ECO:0000313" key="2">
    <source>
        <dbReference type="Proteomes" id="UP000178305"/>
    </source>
</evidence>
<sequence length="97" mass="11079">MQGRFFYGKIANKPFAGENFYARKEVRYMIESITVSADRGCDRERTGRIDIAREAIKQWFGEDATVDQSAEAEQELMNLGKSVMALGLRYIQYENGA</sequence>
<reference evidence="1 2" key="1">
    <citation type="journal article" date="2016" name="Nat. Commun.">
        <title>Thousands of microbial genomes shed light on interconnected biogeochemical processes in an aquifer system.</title>
        <authorList>
            <person name="Anantharaman K."/>
            <person name="Brown C.T."/>
            <person name="Hug L.A."/>
            <person name="Sharon I."/>
            <person name="Castelle C.J."/>
            <person name="Probst A.J."/>
            <person name="Thomas B.C."/>
            <person name="Singh A."/>
            <person name="Wilkins M.J."/>
            <person name="Karaoz U."/>
            <person name="Brodie E.L."/>
            <person name="Williams K.H."/>
            <person name="Hubbard S.S."/>
            <person name="Banfield J.F."/>
        </authorList>
    </citation>
    <scope>NUCLEOTIDE SEQUENCE [LARGE SCALE GENOMIC DNA]</scope>
</reference>
<name>A0A1F6AR96_9BACT</name>
<protein>
    <submittedName>
        <fullName evidence="1">Uncharacterized protein</fullName>
    </submittedName>
</protein>
<comment type="caution">
    <text evidence="1">The sequence shown here is derived from an EMBL/GenBank/DDBJ whole genome shotgun (WGS) entry which is preliminary data.</text>
</comment>
<accession>A0A1F6AR96</accession>
<organism evidence="1 2">
    <name type="scientific">Candidatus Gottesmanbacteria bacterium RIFCSPLOWO2_01_FULL_48_11</name>
    <dbReference type="NCBI Taxonomy" id="1798395"/>
    <lineage>
        <taxon>Bacteria</taxon>
        <taxon>Candidatus Gottesmaniibacteriota</taxon>
    </lineage>
</organism>
<dbReference type="AlphaFoldDB" id="A0A1F6AR96"/>
<dbReference type="EMBL" id="MFJY01000053">
    <property type="protein sequence ID" value="OGG27214.1"/>
    <property type="molecule type" value="Genomic_DNA"/>
</dbReference>
<gene>
    <name evidence="1" type="ORF">A3A64_04420</name>
</gene>
<proteinExistence type="predicted"/>
<dbReference type="Proteomes" id="UP000178305">
    <property type="component" value="Unassembled WGS sequence"/>
</dbReference>